<dbReference type="EMBL" id="CASHSV030000001">
    <property type="protein sequence ID" value="CAJ2633444.1"/>
    <property type="molecule type" value="Genomic_DNA"/>
</dbReference>
<evidence type="ECO:0000313" key="2">
    <source>
        <dbReference type="Proteomes" id="UP001177021"/>
    </source>
</evidence>
<name>A0ACB0IND6_TRIPR</name>
<keyword evidence="2" id="KW-1185">Reference proteome</keyword>
<protein>
    <submittedName>
        <fullName evidence="1">Uncharacterized protein</fullName>
    </submittedName>
</protein>
<dbReference type="Proteomes" id="UP001177021">
    <property type="component" value="Unassembled WGS sequence"/>
</dbReference>
<evidence type="ECO:0000313" key="1">
    <source>
        <dbReference type="EMBL" id="CAJ2633444.1"/>
    </source>
</evidence>
<proteinExistence type="predicted"/>
<accession>A0ACB0IND6</accession>
<organism evidence="1 2">
    <name type="scientific">Trifolium pratense</name>
    <name type="common">Red clover</name>
    <dbReference type="NCBI Taxonomy" id="57577"/>
    <lineage>
        <taxon>Eukaryota</taxon>
        <taxon>Viridiplantae</taxon>
        <taxon>Streptophyta</taxon>
        <taxon>Embryophyta</taxon>
        <taxon>Tracheophyta</taxon>
        <taxon>Spermatophyta</taxon>
        <taxon>Magnoliopsida</taxon>
        <taxon>eudicotyledons</taxon>
        <taxon>Gunneridae</taxon>
        <taxon>Pentapetalae</taxon>
        <taxon>rosids</taxon>
        <taxon>fabids</taxon>
        <taxon>Fabales</taxon>
        <taxon>Fabaceae</taxon>
        <taxon>Papilionoideae</taxon>
        <taxon>50 kb inversion clade</taxon>
        <taxon>NPAAA clade</taxon>
        <taxon>Hologalegina</taxon>
        <taxon>IRL clade</taxon>
        <taxon>Trifolieae</taxon>
        <taxon>Trifolium</taxon>
    </lineage>
</organism>
<reference evidence="1" key="1">
    <citation type="submission" date="2023-10" db="EMBL/GenBank/DDBJ databases">
        <authorList>
            <person name="Rodriguez Cubillos JULIANA M."/>
            <person name="De Vega J."/>
        </authorList>
    </citation>
    <scope>NUCLEOTIDE SEQUENCE</scope>
</reference>
<gene>
    <name evidence="1" type="ORF">MILVUS5_LOCUS4556</name>
</gene>
<sequence length="1106" mass="127053">MIQPHQELVEVINLGIDVDRKEVKIGASLQEDVKRNLVSLLQEYVDVFAWSYQDMPGLDTDIVVHKLPLRPECPPVKQKMRRTRPDMTLKIREEVMKQFDVGFLAVSKYPQWVANIVPVPKKDGKVRMCVDYRDLNRASPKDDFPLPHIDVLVDNTAQSSIFSFMDGFSGYNQIKMDPEDMEKTTFITPWGTFCYKVMPFGLKNAGETYQRAMVTLFHDMIHKEIEVYVDDMIAKSQKEEDHLVHLYKLFTRLNPNKCTFGVRSGKLLGFIVSQRGIEVDPDKVKAIQEMPAPMSEKEVRGFLGRLNYIARFISHLTATCEPIFKLLRKDQAIEWNEDCQKAFDKIKEYLQEPPILAPPVPGRPLLMYMTVLEGSMGCMLGQQDETGRKEHAIYFLSKKFTDCESRYTALEKTCCALAWAARRLRQYMLTHTTLLISKMDPIKYIFEKPALTGKIARWQMLLSEYDIQYVTQKAIKGSVLSKYLAHQPLEEHQPVQSDFPDEDIMVLGEEKVIGDEEGPEPGARWKLVFDGASNAMGHGIGAVLISPRDGYKPFAARLGFDCTNNMAEYEACIMGLEAAVDLRIKILEVYGDSALVICQVKGEWETRHPKLISYCARVMELAKHFDEITFHHIPREENQVADALATLSSMYKVNFHNEAPLIKVDYKDEPTVYTVIADGCDSKPWFYDIKRYLERQEYPENASTNDRKTLRRLASQFFLNGEVLYKRNHDMVLLRCVDRQEADLLLAEIHEGSFGTHANGHAMEKKILRAGYYWLTMEADCFRYVKTCHKCQIYADKVHVPPTPLNVLTAPWPFSIWGIDVIGMIEPKASNGHRFILVAIDYFTKWVEAASYANVTQQVVARFIKKEIICRYGIPNKIITDNGSNLNNKVVRELCESFKIEHHNSSPYRPQMNGAVEAANKNIKKIIQKMVKTYKDWHEMLPFALHGYRTTIRTSTGATPFSLVYGMEAVLPIEVEIPSLRVLMETKLEEAEWVQTRFDQLNLIEEKRLAALCHGQLYQQQRKRAFDKKVRPREFREGELVLKKILPIHKDPRGKWTPNYEGSYVVKKVFSGGALIITTMDGEEFPLSVNAAAVKNIMPKKNYCEK</sequence>
<comment type="caution">
    <text evidence="1">The sequence shown here is derived from an EMBL/GenBank/DDBJ whole genome shotgun (WGS) entry which is preliminary data.</text>
</comment>